<accession>A0A9D5JSB3</accession>
<dbReference type="AlphaFoldDB" id="A0A9D5JSB3"/>
<gene>
    <name evidence="1" type="ORF">GF339_00885</name>
</gene>
<sequence length="258" mass="28995">MMKQYGFLLSWLLVVLWVSGVSAERFVQFFSEAKLLRLTIDGTVQSSRSDVLGNRIDVHNDFGFDDTTGIAGRMGLVLHRRHEVGIDVRRHEWSQDSIFSTSIRFGGLEFSPNLPVSSSLRLQSIGLFYGYRLLEGDSGFFSLRPGVQIADYKVEIERIGILGIRQETVDDSARVIVPSLEVAGEYYLHSLLALKGEIGGGWGDDRKILILQPMLKVTPYPHVSVLVGYTHIWHENDADDDWLDVTLSGLTFGAHILW</sequence>
<organism evidence="1 2">
    <name type="scientific">candidate division KSB3 bacterium</name>
    <dbReference type="NCBI Taxonomy" id="2044937"/>
    <lineage>
        <taxon>Bacteria</taxon>
        <taxon>candidate division KSB3</taxon>
    </lineage>
</organism>
<dbReference type="EMBL" id="WJJP01000024">
    <property type="protein sequence ID" value="MBD3323104.1"/>
    <property type="molecule type" value="Genomic_DNA"/>
</dbReference>
<proteinExistence type="predicted"/>
<comment type="caution">
    <text evidence="1">The sequence shown here is derived from an EMBL/GenBank/DDBJ whole genome shotgun (WGS) entry which is preliminary data.</text>
</comment>
<name>A0A9D5JSB3_9BACT</name>
<dbReference type="Proteomes" id="UP000649604">
    <property type="component" value="Unassembled WGS sequence"/>
</dbReference>
<evidence type="ECO:0000313" key="1">
    <source>
        <dbReference type="EMBL" id="MBD3323104.1"/>
    </source>
</evidence>
<protein>
    <submittedName>
        <fullName evidence="1">Uncharacterized protein</fullName>
    </submittedName>
</protein>
<reference evidence="1" key="1">
    <citation type="submission" date="2019-11" db="EMBL/GenBank/DDBJ databases">
        <title>Microbial mats filling the niche in hypersaline microbial mats.</title>
        <authorList>
            <person name="Wong H.L."/>
            <person name="Macleod F.I."/>
            <person name="White R.A. III"/>
            <person name="Burns B.P."/>
        </authorList>
    </citation>
    <scope>NUCLEOTIDE SEQUENCE</scope>
    <source>
        <strain evidence="1">Rbin_158</strain>
    </source>
</reference>
<evidence type="ECO:0000313" key="2">
    <source>
        <dbReference type="Proteomes" id="UP000649604"/>
    </source>
</evidence>